<evidence type="ECO:0000256" key="13">
    <source>
        <dbReference type="ARBA" id="ARBA00023180"/>
    </source>
</evidence>
<feature type="binding site" evidence="17">
    <location>
        <position position="270"/>
    </location>
    <ligand>
        <name>Ca(2+)</name>
        <dbReference type="ChEBI" id="CHEBI:29108"/>
        <label>2</label>
    </ligand>
</feature>
<dbReference type="PROSITE" id="PS00436">
    <property type="entry name" value="PEROXIDASE_2"/>
    <property type="match status" value="1"/>
</dbReference>
<evidence type="ECO:0000256" key="7">
    <source>
        <dbReference type="ARBA" id="ARBA00022617"/>
    </source>
</evidence>
<feature type="active site" description="Proton acceptor" evidence="15">
    <location>
        <position position="66"/>
    </location>
</feature>
<evidence type="ECO:0000259" key="21">
    <source>
        <dbReference type="PROSITE" id="PS50873"/>
    </source>
</evidence>
<dbReference type="PANTHER" id="PTHR31388:SF27">
    <property type="entry name" value="PEROXIDASE"/>
    <property type="match status" value="1"/>
</dbReference>
<evidence type="ECO:0000256" key="10">
    <source>
        <dbReference type="ARBA" id="ARBA00023002"/>
    </source>
</evidence>
<keyword evidence="8 17" id="KW-0479">Metal-binding</keyword>
<keyword evidence="5 20" id="KW-0964">Secreted</keyword>
<dbReference type="InterPro" id="IPR033905">
    <property type="entry name" value="Secretory_peroxidase"/>
</dbReference>
<dbReference type="PRINTS" id="PR00461">
    <property type="entry name" value="PLPEROXIDASE"/>
</dbReference>
<comment type="similarity">
    <text evidence="3">Belongs to the peroxidase family. Ascorbate peroxidase subfamily.</text>
</comment>
<reference evidence="23" key="1">
    <citation type="journal article" date="2019" name="Nat. Commun.">
        <title>The genome of broomcorn millet.</title>
        <authorList>
            <person name="Zou C."/>
            <person name="Miki D."/>
            <person name="Li D."/>
            <person name="Tang Q."/>
            <person name="Xiao L."/>
            <person name="Rajput S."/>
            <person name="Deng P."/>
            <person name="Jia W."/>
            <person name="Huang R."/>
            <person name="Zhang M."/>
            <person name="Sun Y."/>
            <person name="Hu J."/>
            <person name="Fu X."/>
            <person name="Schnable P.S."/>
            <person name="Li F."/>
            <person name="Zhang H."/>
            <person name="Feng B."/>
            <person name="Zhu X."/>
            <person name="Liu R."/>
            <person name="Schnable J.C."/>
            <person name="Zhu J.-K."/>
            <person name="Zhang H."/>
        </authorList>
    </citation>
    <scope>NUCLEOTIDE SEQUENCE [LARGE SCALE GENOMIC DNA]</scope>
</reference>
<feature type="disulfide bond" evidence="19">
    <location>
        <begin position="147"/>
        <end position="343"/>
    </location>
</feature>
<feature type="binding site" evidence="17">
    <location>
        <position position="275"/>
    </location>
    <ligand>
        <name>Ca(2+)</name>
        <dbReference type="ChEBI" id="CHEBI:29108"/>
        <label>2</label>
    </ligand>
</feature>
<proteinExistence type="inferred from homology"/>
<feature type="binding site" evidence="17">
    <location>
        <position position="100"/>
    </location>
    <ligand>
        <name>Ca(2+)</name>
        <dbReference type="ChEBI" id="CHEBI:29108"/>
        <label>1</label>
    </ligand>
</feature>
<dbReference type="GO" id="GO:0046872">
    <property type="term" value="F:metal ion binding"/>
    <property type="evidence" value="ECO:0007669"/>
    <property type="project" value="UniProtKB-UniRule"/>
</dbReference>
<keyword evidence="6 20" id="KW-0575">Peroxidase</keyword>
<keyword evidence="14 20" id="KW-0376">Hydrogen peroxide</keyword>
<evidence type="ECO:0000256" key="11">
    <source>
        <dbReference type="ARBA" id="ARBA00023004"/>
    </source>
</evidence>
<evidence type="ECO:0000256" key="16">
    <source>
        <dbReference type="PIRSR" id="PIRSR600823-2"/>
    </source>
</evidence>
<feature type="domain" description="Plant heme peroxidase family profile" evidence="21">
    <location>
        <begin position="25"/>
        <end position="347"/>
    </location>
</feature>
<keyword evidence="7 20" id="KW-0349">Heme</keyword>
<comment type="caution">
    <text evidence="22">The sequence shown here is derived from an EMBL/GenBank/DDBJ whole genome shotgun (WGS) entry which is preliminary data.</text>
</comment>
<dbReference type="OrthoDB" id="2113341at2759"/>
<evidence type="ECO:0000256" key="8">
    <source>
        <dbReference type="ARBA" id="ARBA00022723"/>
    </source>
</evidence>
<feature type="binding site" evidence="17">
    <location>
        <position position="70"/>
    </location>
    <ligand>
        <name>Ca(2+)</name>
        <dbReference type="ChEBI" id="CHEBI:29108"/>
        <label>1</label>
    </ligand>
</feature>
<evidence type="ECO:0000256" key="1">
    <source>
        <dbReference type="ARBA" id="ARBA00000189"/>
    </source>
</evidence>
<comment type="catalytic activity">
    <reaction evidence="1 20">
        <text>2 a phenolic donor + H2O2 = 2 a phenolic radical donor + 2 H2O</text>
        <dbReference type="Rhea" id="RHEA:56136"/>
        <dbReference type="ChEBI" id="CHEBI:15377"/>
        <dbReference type="ChEBI" id="CHEBI:16240"/>
        <dbReference type="ChEBI" id="CHEBI:139520"/>
        <dbReference type="ChEBI" id="CHEBI:139521"/>
        <dbReference type="EC" id="1.11.1.7"/>
    </reaction>
</comment>
<dbReference type="Gene3D" id="1.10.520.10">
    <property type="match status" value="1"/>
</dbReference>
<feature type="disulfide bond" evidence="19">
    <location>
        <begin position="68"/>
        <end position="99"/>
    </location>
</feature>
<comment type="cofactor">
    <cofactor evidence="17 20">
        <name>Ca(2+)</name>
        <dbReference type="ChEBI" id="CHEBI:29108"/>
    </cofactor>
    <text evidence="17 20">Binds 2 calcium ions per subunit.</text>
</comment>
<evidence type="ECO:0000256" key="19">
    <source>
        <dbReference type="PIRSR" id="PIRSR600823-5"/>
    </source>
</evidence>
<evidence type="ECO:0000256" key="17">
    <source>
        <dbReference type="PIRSR" id="PIRSR600823-3"/>
    </source>
</evidence>
<dbReference type="InterPro" id="IPR000823">
    <property type="entry name" value="Peroxidase_pln"/>
</dbReference>
<dbReference type="GO" id="GO:0042744">
    <property type="term" value="P:hydrogen peroxide catabolic process"/>
    <property type="evidence" value="ECO:0007669"/>
    <property type="project" value="UniProtKB-KW"/>
</dbReference>
<feature type="binding site" evidence="17">
    <location>
        <position position="220"/>
    </location>
    <ligand>
        <name>Ca(2+)</name>
        <dbReference type="ChEBI" id="CHEBI:29108"/>
        <label>2</label>
    </ligand>
</feature>
<evidence type="ECO:0000313" key="23">
    <source>
        <dbReference type="Proteomes" id="UP000275267"/>
    </source>
</evidence>
<dbReference type="EMBL" id="PQIB02000013">
    <property type="protein sequence ID" value="RLM75228.1"/>
    <property type="molecule type" value="Genomic_DNA"/>
</dbReference>
<dbReference type="InterPro" id="IPR010255">
    <property type="entry name" value="Haem_peroxidase_sf"/>
</dbReference>
<keyword evidence="9 17" id="KW-0106">Calcium</keyword>
<evidence type="ECO:0000256" key="2">
    <source>
        <dbReference type="ARBA" id="ARBA00004613"/>
    </source>
</evidence>
<feature type="binding site" evidence="17">
    <location>
        <position position="67"/>
    </location>
    <ligand>
        <name>Ca(2+)</name>
        <dbReference type="ChEBI" id="CHEBI:29108"/>
        <label>1</label>
    </ligand>
</feature>
<dbReference type="Gene3D" id="1.10.420.10">
    <property type="entry name" value="Peroxidase, domain 2"/>
    <property type="match status" value="1"/>
</dbReference>
<dbReference type="PROSITE" id="PS00435">
    <property type="entry name" value="PEROXIDASE_1"/>
    <property type="match status" value="1"/>
</dbReference>
<evidence type="ECO:0000256" key="9">
    <source>
        <dbReference type="ARBA" id="ARBA00022837"/>
    </source>
</evidence>
<dbReference type="InterPro" id="IPR019793">
    <property type="entry name" value="Peroxidases_heam-ligand_BS"/>
</dbReference>
<dbReference type="InterPro" id="IPR019794">
    <property type="entry name" value="Peroxidases_AS"/>
</dbReference>
<evidence type="ECO:0000256" key="15">
    <source>
        <dbReference type="PIRSR" id="PIRSR600823-1"/>
    </source>
</evidence>
<protein>
    <recommendedName>
        <fullName evidence="4 20">Peroxidase</fullName>
        <ecNumber evidence="4 20">1.11.1.7</ecNumber>
    </recommendedName>
</protein>
<evidence type="ECO:0000256" key="20">
    <source>
        <dbReference type="RuleBase" id="RU362060"/>
    </source>
</evidence>
<dbReference type="InterPro" id="IPR002016">
    <property type="entry name" value="Haem_peroxidase"/>
</dbReference>
<comment type="subcellular location">
    <subcellularLocation>
        <location evidence="2 20">Secreted</location>
    </subcellularLocation>
</comment>
<evidence type="ECO:0000256" key="12">
    <source>
        <dbReference type="ARBA" id="ARBA00023157"/>
    </source>
</evidence>
<feature type="binding site" evidence="17">
    <location>
        <position position="267"/>
    </location>
    <ligand>
        <name>Ca(2+)</name>
        <dbReference type="ChEBI" id="CHEBI:29108"/>
        <label>2</label>
    </ligand>
</feature>
<evidence type="ECO:0000256" key="3">
    <source>
        <dbReference type="ARBA" id="ARBA00006873"/>
    </source>
</evidence>
<feature type="binding site" evidence="17">
    <location>
        <position position="102"/>
    </location>
    <ligand>
        <name>Ca(2+)</name>
        <dbReference type="ChEBI" id="CHEBI:29108"/>
        <label>1</label>
    </ligand>
</feature>
<feature type="binding site" evidence="17">
    <location>
        <position position="98"/>
    </location>
    <ligand>
        <name>Ca(2+)</name>
        <dbReference type="ChEBI" id="CHEBI:29108"/>
        <label>1</label>
    </ligand>
</feature>
<comment type="function">
    <text evidence="20">Removal of H(2)O(2), oxidation of toxic reductants, biosynthesis and degradation of lignin, suberization, auxin catabolism, response to environmental stresses such as wounding, pathogen attack and oxidative stress.</text>
</comment>
<feature type="binding site" description="axial binding residue" evidence="17">
    <location>
        <position position="219"/>
    </location>
    <ligand>
        <name>heme b</name>
        <dbReference type="ChEBI" id="CHEBI:60344"/>
    </ligand>
    <ligandPart>
        <name>Fe</name>
        <dbReference type="ChEBI" id="CHEBI:18248"/>
    </ligandPart>
</feature>
<gene>
    <name evidence="22" type="ORF">C2845_PM15G23620</name>
</gene>
<sequence>MASRQSLTCYTAMALLFAVAAVSAQLSADFYDETCPDALDIIESAVRAAVSKESRMGASLLRLHFHDCFVNANRLVSEYNHVVPFRGLTVDCKWTLQGCDGSVLLDDAPGLTGEKTAQPNKNSLRGFEVVDDIKAQLEDACEKTVSCADILAVAARDSVVALGGPTWDVELGRRDGTTASLDDANNDLPAPTLDLGDLIKAFSKKGLSATDMIALSGGHTIGQARCVNFRGRLYNETTSLDASLASSLKPRCPSATGNGDDNTSPLDPSTSYVFDNFYYKNLLRNKGLLHSDQQLFSGGSADAQTKAYASDMAGFFDDFRDAMVKMGGIGVVTGSGGQVRVNCRKAN</sequence>
<feature type="binding site" evidence="17">
    <location>
        <position position="114"/>
    </location>
    <ligand>
        <name>Ca(2+)</name>
        <dbReference type="ChEBI" id="CHEBI:29108"/>
        <label>1</label>
    </ligand>
</feature>
<dbReference type="EC" id="1.11.1.7" evidence="4 20"/>
<dbReference type="PROSITE" id="PS50873">
    <property type="entry name" value="PEROXIDASE_4"/>
    <property type="match status" value="1"/>
</dbReference>
<dbReference type="PANTHER" id="PTHR31388">
    <property type="entry name" value="PEROXIDASE 72-RELATED"/>
    <property type="match status" value="1"/>
</dbReference>
<dbReference type="CDD" id="cd00693">
    <property type="entry name" value="secretory_peroxidase"/>
    <property type="match status" value="1"/>
</dbReference>
<feature type="disulfide bond" evidence="19">
    <location>
        <begin position="35"/>
        <end position="141"/>
    </location>
</feature>
<dbReference type="GO" id="GO:0006979">
    <property type="term" value="P:response to oxidative stress"/>
    <property type="evidence" value="ECO:0007669"/>
    <property type="project" value="UniProtKB-UniRule"/>
</dbReference>
<comment type="cofactor">
    <cofactor evidence="17 20">
        <name>heme b</name>
        <dbReference type="ChEBI" id="CHEBI:60344"/>
    </cofactor>
    <text evidence="17 20">Binds 1 heme b (iron(II)-protoporphyrin IX) group per subunit.</text>
</comment>
<evidence type="ECO:0000256" key="5">
    <source>
        <dbReference type="ARBA" id="ARBA00022525"/>
    </source>
</evidence>
<keyword evidence="10 20" id="KW-0560">Oxidoreductase</keyword>
<organism evidence="22 23">
    <name type="scientific">Panicum miliaceum</name>
    <name type="common">Proso millet</name>
    <name type="synonym">Broomcorn millet</name>
    <dbReference type="NCBI Taxonomy" id="4540"/>
    <lineage>
        <taxon>Eukaryota</taxon>
        <taxon>Viridiplantae</taxon>
        <taxon>Streptophyta</taxon>
        <taxon>Embryophyta</taxon>
        <taxon>Tracheophyta</taxon>
        <taxon>Spermatophyta</taxon>
        <taxon>Magnoliopsida</taxon>
        <taxon>Liliopsida</taxon>
        <taxon>Poales</taxon>
        <taxon>Poaceae</taxon>
        <taxon>PACMAD clade</taxon>
        <taxon>Panicoideae</taxon>
        <taxon>Panicodae</taxon>
        <taxon>Paniceae</taxon>
        <taxon>Panicinae</taxon>
        <taxon>Panicum</taxon>
        <taxon>Panicum sect. Panicum</taxon>
    </lineage>
</organism>
<comment type="similarity">
    <text evidence="20">Belongs to the peroxidase family. Classical plant (class III) peroxidase subfamily.</text>
</comment>
<name>A0A3L6QBL8_PANMI</name>
<dbReference type="Pfam" id="PF00141">
    <property type="entry name" value="peroxidase"/>
    <property type="match status" value="1"/>
</dbReference>
<evidence type="ECO:0000256" key="14">
    <source>
        <dbReference type="ARBA" id="ARBA00023324"/>
    </source>
</evidence>
<keyword evidence="23" id="KW-1185">Reference proteome</keyword>
<evidence type="ECO:0000256" key="18">
    <source>
        <dbReference type="PIRSR" id="PIRSR600823-4"/>
    </source>
</evidence>
<feature type="disulfide bond" evidence="19">
    <location>
        <begin position="226"/>
        <end position="252"/>
    </location>
</feature>
<feature type="binding site" evidence="16">
    <location>
        <position position="189"/>
    </location>
    <ligand>
        <name>substrate</name>
    </ligand>
</feature>
<dbReference type="PRINTS" id="PR00458">
    <property type="entry name" value="PEROXIDASE"/>
</dbReference>
<feature type="site" description="Transition state stabilizer" evidence="18">
    <location>
        <position position="62"/>
    </location>
</feature>
<evidence type="ECO:0000313" key="22">
    <source>
        <dbReference type="EMBL" id="RLM75228.1"/>
    </source>
</evidence>
<dbReference type="Proteomes" id="UP000275267">
    <property type="component" value="Unassembled WGS sequence"/>
</dbReference>
<evidence type="ECO:0000256" key="6">
    <source>
        <dbReference type="ARBA" id="ARBA00022559"/>
    </source>
</evidence>
<evidence type="ECO:0000256" key="4">
    <source>
        <dbReference type="ARBA" id="ARBA00012313"/>
    </source>
</evidence>
<dbReference type="FunFam" id="1.10.420.10:FF:000006">
    <property type="entry name" value="Peroxidase"/>
    <property type="match status" value="1"/>
</dbReference>
<accession>A0A3L6QBL8</accession>
<dbReference type="GO" id="GO:0140825">
    <property type="term" value="F:lactoperoxidase activity"/>
    <property type="evidence" value="ECO:0007669"/>
    <property type="project" value="UniProtKB-EC"/>
</dbReference>
<keyword evidence="12 19" id="KW-1015">Disulfide bond</keyword>
<dbReference type="GO" id="GO:0005576">
    <property type="term" value="C:extracellular region"/>
    <property type="evidence" value="ECO:0007669"/>
    <property type="project" value="UniProtKB-SubCell"/>
</dbReference>
<dbReference type="SUPFAM" id="SSF48113">
    <property type="entry name" value="Heme-dependent peroxidases"/>
    <property type="match status" value="1"/>
</dbReference>
<keyword evidence="11 17" id="KW-0408">Iron</keyword>
<dbReference type="STRING" id="4540.A0A3L6QBL8"/>
<dbReference type="AlphaFoldDB" id="A0A3L6QBL8"/>
<keyword evidence="13" id="KW-0325">Glycoprotein</keyword>
<dbReference type="GO" id="GO:0020037">
    <property type="term" value="F:heme binding"/>
    <property type="evidence" value="ECO:0007669"/>
    <property type="project" value="UniProtKB-UniRule"/>
</dbReference>